<dbReference type="Pfam" id="PF07596">
    <property type="entry name" value="SBP_bac_10"/>
    <property type="match status" value="1"/>
</dbReference>
<evidence type="ECO:0000256" key="1">
    <source>
        <dbReference type="SAM" id="SignalP"/>
    </source>
</evidence>
<name>A0A517QHX5_9PLAN</name>
<sequence length="1144" mass="128457" precursor="true">MSIKQRTLMKSSILITICVGGLLSGLRPAIAQDADEGSKSPAQPPAQWTLDTGMEHLEMYPNDAYLQYVTMQLAKREGIEKEFAKKIFATLNASNPEWRRRADGVNLFSLFTGTLAIQESLQLEAMADGPVNARNGRSNLPSGKAEASEQNVLVKTLQGPRTKSHPWKEMLGNQPRKTSLLASYIPEDQYYIHFQSVSKLLDVLALSDQWGAHLISQSNHKAYSSNVNEELLTQLALETNDLLKPFYDLVVKEIAATGNDLYLTRGSDITLLFRYQQPVVFKAQLETFLTNAAKAHGKAVRNQGTYKGIKYESLTSPDRKVNVYSAFVGEDLHLRSNSLVGLKRVIDTFQGEPKDRRASLADSDEFAYIRTLMPLGAKEEDGLIYLSDPFIRRLTGPELKLTERRRVLCYNHLRMLSHACALYESEQGASPQSIEDLIEKEALPADFGKAKFTCPSGGTYKLSEDGQTGICSHHGQIGSLKPCCEIAVEKVSDEEAKLYTEFVTAYERYWRTFFDPIAIRVSVQPEEYRMETIILPLINNSIYQGMAATLGGKTTPLETAPVPERNIFSMSFQIDKQGLLQKSGWQPPVPDQQADLQSPEYLFEVSSQRMQQIGLAMHNYHDTHRAFPPVANTDAKGKQLLSWRVHLLPYLDQNELYQQFHLDEPWSSPHNRKLIGKIPNIYAIPGEKKAEGRTSYQVVVGEKTLFTGGKDGVKIRDTTDGTSNTVLFVDSNIADAIIWTSPDDVKAKNNRLAEILLGKYDQKSLIVMADGSVRSINNDIEKQTLDHAITRNGGEVLQNFGTRTNLRRRNRSGLAYRLTHLRDGQVDEKLAYDFVTKGVKNQIGFHVYDSEQTFDFQLTRFLGQMLGSFSNRNNFNDDFIPVFLLVASLNSPVYVSMPLDDVEVTDRFLDHLDDLLAPVARKTVTTGWFRTENDFYKIPVGENVLARTECISLGPIKWRFFWARIENQLYIASKPDVLHDLAKLHAEGVQGSNDPASSAHAMIRIRPENWNQTLSNFQLGWAENHRQACLDNVGRLSSLKNTVVATQRTNHIEQRAEQRAEQLYGLDFYCPCGGKYHQQGEHLECSVHGSAYSPKQAAIGQEKGAIQNVLSNFGGLTIGLKFLEDGLHATLTVKRKKKATANKE</sequence>
<organism evidence="3 4">
    <name type="scientific">Thalassoglobus polymorphus</name>
    <dbReference type="NCBI Taxonomy" id="2527994"/>
    <lineage>
        <taxon>Bacteria</taxon>
        <taxon>Pseudomonadati</taxon>
        <taxon>Planctomycetota</taxon>
        <taxon>Planctomycetia</taxon>
        <taxon>Planctomycetales</taxon>
        <taxon>Planctomycetaceae</taxon>
        <taxon>Thalassoglobus</taxon>
    </lineage>
</organism>
<evidence type="ECO:0000313" key="4">
    <source>
        <dbReference type="Proteomes" id="UP000315724"/>
    </source>
</evidence>
<dbReference type="KEGG" id="tpol:Mal48_04760"/>
<dbReference type="RefSeq" id="WP_145195673.1">
    <property type="nucleotide sequence ID" value="NZ_CP036267.1"/>
</dbReference>
<feature type="domain" description="DUF1559" evidence="2">
    <location>
        <begin position="607"/>
        <end position="673"/>
    </location>
</feature>
<dbReference type="PANTHER" id="PTHR30093:SF2">
    <property type="entry name" value="TYPE II SECRETION SYSTEM PROTEIN H"/>
    <property type="match status" value="1"/>
</dbReference>
<dbReference type="AlphaFoldDB" id="A0A517QHX5"/>
<feature type="chain" id="PRO_5021829037" description="DUF1559 domain-containing protein" evidence="1">
    <location>
        <begin position="32"/>
        <end position="1144"/>
    </location>
</feature>
<accession>A0A517QHX5</accession>
<dbReference type="InterPro" id="IPR011453">
    <property type="entry name" value="DUF1559"/>
</dbReference>
<dbReference type="OrthoDB" id="219532at2"/>
<evidence type="ECO:0000313" key="3">
    <source>
        <dbReference type="EMBL" id="QDT31243.1"/>
    </source>
</evidence>
<gene>
    <name evidence="3" type="ORF">Mal48_04760</name>
</gene>
<dbReference type="EMBL" id="CP036267">
    <property type="protein sequence ID" value="QDT31243.1"/>
    <property type="molecule type" value="Genomic_DNA"/>
</dbReference>
<feature type="signal peptide" evidence="1">
    <location>
        <begin position="1"/>
        <end position="31"/>
    </location>
</feature>
<dbReference type="Proteomes" id="UP000315724">
    <property type="component" value="Chromosome"/>
</dbReference>
<keyword evidence="4" id="KW-1185">Reference proteome</keyword>
<keyword evidence="1" id="KW-0732">Signal</keyword>
<reference evidence="3 4" key="1">
    <citation type="submission" date="2019-02" db="EMBL/GenBank/DDBJ databases">
        <title>Deep-cultivation of Planctomycetes and their phenomic and genomic characterization uncovers novel biology.</title>
        <authorList>
            <person name="Wiegand S."/>
            <person name="Jogler M."/>
            <person name="Boedeker C."/>
            <person name="Pinto D."/>
            <person name="Vollmers J."/>
            <person name="Rivas-Marin E."/>
            <person name="Kohn T."/>
            <person name="Peeters S.H."/>
            <person name="Heuer A."/>
            <person name="Rast P."/>
            <person name="Oberbeckmann S."/>
            <person name="Bunk B."/>
            <person name="Jeske O."/>
            <person name="Meyerdierks A."/>
            <person name="Storesund J.E."/>
            <person name="Kallscheuer N."/>
            <person name="Luecker S."/>
            <person name="Lage O.M."/>
            <person name="Pohl T."/>
            <person name="Merkel B.J."/>
            <person name="Hornburger P."/>
            <person name="Mueller R.-W."/>
            <person name="Bruemmer F."/>
            <person name="Labrenz M."/>
            <person name="Spormann A.M."/>
            <person name="Op den Camp H."/>
            <person name="Overmann J."/>
            <person name="Amann R."/>
            <person name="Jetten M.S.M."/>
            <person name="Mascher T."/>
            <person name="Medema M.H."/>
            <person name="Devos D.P."/>
            <person name="Kaster A.-K."/>
            <person name="Ovreas L."/>
            <person name="Rohde M."/>
            <person name="Galperin M.Y."/>
            <person name="Jogler C."/>
        </authorList>
    </citation>
    <scope>NUCLEOTIDE SEQUENCE [LARGE SCALE GENOMIC DNA]</scope>
    <source>
        <strain evidence="3 4">Mal48</strain>
    </source>
</reference>
<dbReference type="PANTHER" id="PTHR30093">
    <property type="entry name" value="GENERAL SECRETION PATHWAY PROTEIN G"/>
    <property type="match status" value="1"/>
</dbReference>
<protein>
    <recommendedName>
        <fullName evidence="2">DUF1559 domain-containing protein</fullName>
    </recommendedName>
</protein>
<proteinExistence type="predicted"/>
<evidence type="ECO:0000259" key="2">
    <source>
        <dbReference type="Pfam" id="PF07596"/>
    </source>
</evidence>